<dbReference type="EMBL" id="NJIH01000003">
    <property type="protein sequence ID" value="OWT63909.1"/>
    <property type="molecule type" value="Genomic_DNA"/>
</dbReference>
<evidence type="ECO:0000313" key="3">
    <source>
        <dbReference type="EMBL" id="OWT63909.1"/>
    </source>
</evidence>
<dbReference type="Gene3D" id="3.90.1300.10">
    <property type="entry name" value="Amidase signature (AS) domain"/>
    <property type="match status" value="1"/>
</dbReference>
<gene>
    <name evidence="3" type="ORF">CEY11_06295</name>
</gene>
<dbReference type="Proteomes" id="UP000214603">
    <property type="component" value="Unassembled WGS sequence"/>
</dbReference>
<dbReference type="SUPFAM" id="SSF75304">
    <property type="entry name" value="Amidase signature (AS) enzymes"/>
    <property type="match status" value="1"/>
</dbReference>
<organism evidence="3 4">
    <name type="scientific">Candidimonas nitroreducens</name>
    <dbReference type="NCBI Taxonomy" id="683354"/>
    <lineage>
        <taxon>Bacteria</taxon>
        <taxon>Pseudomonadati</taxon>
        <taxon>Pseudomonadota</taxon>
        <taxon>Betaproteobacteria</taxon>
        <taxon>Burkholderiales</taxon>
        <taxon>Alcaligenaceae</taxon>
        <taxon>Candidimonas</taxon>
    </lineage>
</organism>
<feature type="chain" id="PRO_5012013762" evidence="1">
    <location>
        <begin position="31"/>
        <end position="518"/>
    </location>
</feature>
<dbReference type="PANTHER" id="PTHR42678">
    <property type="entry name" value="AMIDASE"/>
    <property type="match status" value="1"/>
</dbReference>
<keyword evidence="4" id="KW-1185">Reference proteome</keyword>
<keyword evidence="1" id="KW-0732">Signal</keyword>
<name>A0A225MYZ2_9BURK</name>
<dbReference type="Pfam" id="PF01425">
    <property type="entry name" value="Amidase"/>
    <property type="match status" value="1"/>
</dbReference>
<proteinExistence type="predicted"/>
<evidence type="ECO:0000256" key="1">
    <source>
        <dbReference type="SAM" id="SignalP"/>
    </source>
</evidence>
<protein>
    <submittedName>
        <fullName evidence="3">Amidase</fullName>
    </submittedName>
</protein>
<comment type="caution">
    <text evidence="3">The sequence shown here is derived from an EMBL/GenBank/DDBJ whole genome shotgun (WGS) entry which is preliminary data.</text>
</comment>
<dbReference type="AlphaFoldDB" id="A0A225MYZ2"/>
<sequence length="518" mass="55562">MTMQNSCRVTGILMCAIGLVGMGSSVTGNAADLLEADIPTLLRAQAQGDLSCEQLARSTLDRIKRLDPKLKAFITINPRMLEDAHALDERRRVGDVRPLHCVPIAFKDNIDVRGMPTTGGSVLFRNNMPRADSEIARRLRAAGALLVGKANLDEFAVSGSTISSLGGQTLNPYDVRRFAAGSSGGPAVAVATGMAACAIGSETVNSLRNAASSAGVVAVRTSHGAISRRGVIPQSSTMDVVGPICRSVADTIQILNIIEGRDQLDPATTAFEGLAAPIATALQPIVLKGVRVGILENLFGTGPEHQAVNEVVHTALTKLRALGLETVNIDDVSFDSERSSKNLNVANYEFRPLFEAYLAQIKPVPGVATLQEYYNAKKFPSTMQSFLKNAVSWKAPLQMDGYRQSLKKGEALRKRILGLMDDYKLDALVYPSQKRPPLRIDEARRPERNGVFASAIGFPAIDLPAGFTPRELKSPQGLPIGLDILGKPGQDARLLGIAMSIEQVLDARRPPPLSKDDN</sequence>
<evidence type="ECO:0000259" key="2">
    <source>
        <dbReference type="Pfam" id="PF01425"/>
    </source>
</evidence>
<feature type="signal peptide" evidence="1">
    <location>
        <begin position="1"/>
        <end position="30"/>
    </location>
</feature>
<dbReference type="InterPro" id="IPR023631">
    <property type="entry name" value="Amidase_dom"/>
</dbReference>
<dbReference type="PANTHER" id="PTHR42678:SF5">
    <property type="entry name" value="GLUTAMYL-TRNA(GLN) AMIDOTRANSFERASE SUBUNIT A"/>
    <property type="match status" value="1"/>
</dbReference>
<evidence type="ECO:0000313" key="4">
    <source>
        <dbReference type="Proteomes" id="UP000214603"/>
    </source>
</evidence>
<feature type="domain" description="Amidase" evidence="2">
    <location>
        <begin position="55"/>
        <end position="495"/>
    </location>
</feature>
<accession>A0A225MYZ2</accession>
<reference evidence="4" key="1">
    <citation type="submission" date="2017-06" db="EMBL/GenBank/DDBJ databases">
        <title>Herbaspirillum phytohormonus sp. nov., isolated from the root nodule of Robinia pseudoacacia in lead-zinc mine.</title>
        <authorList>
            <person name="Fan M."/>
            <person name="Lin Y."/>
        </authorList>
    </citation>
    <scope>NUCLEOTIDE SEQUENCE [LARGE SCALE GENOMIC DNA]</scope>
    <source>
        <strain evidence="4">SC-089</strain>
    </source>
</reference>
<dbReference type="InterPro" id="IPR036928">
    <property type="entry name" value="AS_sf"/>
</dbReference>